<evidence type="ECO:0000313" key="2">
    <source>
        <dbReference type="EMBL" id="QWF71357.1"/>
    </source>
</evidence>
<evidence type="ECO:0000259" key="1">
    <source>
        <dbReference type="Pfam" id="PF13817"/>
    </source>
</evidence>
<reference evidence="2" key="1">
    <citation type="submission" date="2021-04" db="EMBL/GenBank/DDBJ databases">
        <title>Draft genome sequence data of methanotrophic Methylovulum sp. strain S1L and Methylomonas sp. strain S2AM isolated from boreal lake water columns.</title>
        <authorList>
            <person name="Rissanen A.J."/>
            <person name="Mangayil R."/>
            <person name="Svenning M.M."/>
            <person name="Khanongnuch R."/>
        </authorList>
    </citation>
    <scope>NUCLEOTIDE SEQUENCE</scope>
    <source>
        <strain evidence="2">S2AM</strain>
    </source>
</reference>
<dbReference type="KEGG" id="mpad:KEF85_02390"/>
<feature type="domain" description="Transposase IS66 C-terminal" evidence="1">
    <location>
        <begin position="24"/>
        <end position="62"/>
    </location>
</feature>
<dbReference type="InterPro" id="IPR039552">
    <property type="entry name" value="IS66_C"/>
</dbReference>
<dbReference type="AlphaFoldDB" id="A0A975R9R9"/>
<accession>A0A975R9R9</accession>
<dbReference type="Proteomes" id="UP000676649">
    <property type="component" value="Chromosome"/>
</dbReference>
<name>A0A975R9R9_9GAMM</name>
<evidence type="ECO:0000313" key="3">
    <source>
        <dbReference type="Proteomes" id="UP000676649"/>
    </source>
</evidence>
<proteinExistence type="predicted"/>
<gene>
    <name evidence="2" type="ORF">KEF85_02390</name>
</gene>
<organism evidence="2 3">
    <name type="scientific">Methylomonas paludis</name>
    <dbReference type="NCBI Taxonomy" id="1173101"/>
    <lineage>
        <taxon>Bacteria</taxon>
        <taxon>Pseudomonadati</taxon>
        <taxon>Pseudomonadota</taxon>
        <taxon>Gammaproteobacteria</taxon>
        <taxon>Methylococcales</taxon>
        <taxon>Methylococcaceae</taxon>
        <taxon>Methylomonas</taxon>
    </lineage>
</organism>
<sequence>MHNLNNWLFADTIKGAKASANLYSLIETAKLNGLEPYRYLHHILKELPKAQTLEDIESLLPWQVDRAHINSRWKNG</sequence>
<dbReference type="EMBL" id="CP073754">
    <property type="protein sequence ID" value="QWF71357.1"/>
    <property type="molecule type" value="Genomic_DNA"/>
</dbReference>
<dbReference type="Pfam" id="PF13817">
    <property type="entry name" value="DDE_Tnp_IS66_C"/>
    <property type="match status" value="1"/>
</dbReference>
<keyword evidence="3" id="KW-1185">Reference proteome</keyword>
<protein>
    <submittedName>
        <fullName evidence="2">Transposase domain-containing protein</fullName>
    </submittedName>
</protein>